<dbReference type="OrthoDB" id="238681at2759"/>
<keyword evidence="3" id="KW-0472">Membrane</keyword>
<dbReference type="InterPro" id="IPR009001">
    <property type="entry name" value="Transl_elong_EF1A/Init_IF2_C"/>
</dbReference>
<proteinExistence type="predicted"/>
<accession>A0A835I565</accession>
<reference evidence="4 5" key="1">
    <citation type="submission" date="2020-10" db="EMBL/GenBank/DDBJ databases">
        <title>The Coptis chinensis genome and diversification of protoberbering-type alkaloids.</title>
        <authorList>
            <person name="Wang B."/>
            <person name="Shu S."/>
            <person name="Song C."/>
            <person name="Liu Y."/>
        </authorList>
    </citation>
    <scope>NUCLEOTIDE SEQUENCE [LARGE SCALE GENOMIC DNA]</scope>
    <source>
        <strain evidence="4">HL-2020</strain>
        <tissue evidence="4">Leaf</tissue>
    </source>
</reference>
<protein>
    <submittedName>
        <fullName evidence="4">Uncharacterized protein</fullName>
    </submittedName>
</protein>
<dbReference type="GO" id="GO:0006281">
    <property type="term" value="P:DNA repair"/>
    <property type="evidence" value="ECO:0007669"/>
    <property type="project" value="InterPro"/>
</dbReference>
<evidence type="ECO:0000256" key="3">
    <source>
        <dbReference type="SAM" id="Phobius"/>
    </source>
</evidence>
<evidence type="ECO:0000256" key="2">
    <source>
        <dbReference type="ARBA" id="ARBA00023134"/>
    </source>
</evidence>
<dbReference type="Gene3D" id="1.10.340.30">
    <property type="entry name" value="Hypothetical protein, domain 2"/>
    <property type="match status" value="1"/>
</dbReference>
<dbReference type="Gene3D" id="2.40.30.10">
    <property type="entry name" value="Translation factors"/>
    <property type="match status" value="1"/>
</dbReference>
<keyword evidence="2" id="KW-0342">GTP-binding</keyword>
<dbReference type="PANTHER" id="PTHR44830">
    <property type="entry name" value="ELONGATION FACTOR 1 ALPHA"/>
    <property type="match status" value="1"/>
</dbReference>
<sequence>MSQEASERLEVETIAHCHRFRLRAKYIVGIVKSLQSKPGGGVEWLPSLRNLDLNEVVEALCTLPGVGPKFVADRVFFDELNELGPYRSAGASGTDALLNGLEIFKLGQRGDLSYPSKPSGSGGNASGVKVQALWVGIGSGVTSIVLLAFLCTTFFCYCGQREKTAPAKNNPPGWRPFFTIGGNMVSPLISHYRSFEAGISKDGQTRLDAGYVKMILFKPMVVETFFEYPPLGHFAMRDMCQNVAVRVIRSVE</sequence>
<dbReference type="EMBL" id="JADFTS010000004">
    <property type="protein sequence ID" value="KAF9610188.1"/>
    <property type="molecule type" value="Genomic_DNA"/>
</dbReference>
<dbReference type="AlphaFoldDB" id="A0A835I565"/>
<keyword evidence="3" id="KW-0812">Transmembrane</keyword>
<organism evidence="4 5">
    <name type="scientific">Coptis chinensis</name>
    <dbReference type="NCBI Taxonomy" id="261450"/>
    <lineage>
        <taxon>Eukaryota</taxon>
        <taxon>Viridiplantae</taxon>
        <taxon>Streptophyta</taxon>
        <taxon>Embryophyta</taxon>
        <taxon>Tracheophyta</taxon>
        <taxon>Spermatophyta</taxon>
        <taxon>Magnoliopsida</taxon>
        <taxon>Ranunculales</taxon>
        <taxon>Ranunculaceae</taxon>
        <taxon>Coptidoideae</taxon>
        <taxon>Coptis</taxon>
    </lineage>
</organism>
<dbReference type="PANTHER" id="PTHR44830:SF1">
    <property type="entry name" value="TR-TYPE G DOMAIN-CONTAINING PROTEIN"/>
    <property type="match status" value="1"/>
</dbReference>
<gene>
    <name evidence="4" type="ORF">IFM89_021126</name>
</gene>
<keyword evidence="1" id="KW-0547">Nucleotide-binding</keyword>
<evidence type="ECO:0000256" key="1">
    <source>
        <dbReference type="ARBA" id="ARBA00022741"/>
    </source>
</evidence>
<dbReference type="GO" id="GO:0003824">
    <property type="term" value="F:catalytic activity"/>
    <property type="evidence" value="ECO:0007669"/>
    <property type="project" value="InterPro"/>
</dbReference>
<keyword evidence="3" id="KW-1133">Transmembrane helix</keyword>
<keyword evidence="5" id="KW-1185">Reference proteome</keyword>
<dbReference type="SUPFAM" id="SSF50465">
    <property type="entry name" value="EF-Tu/eEF-1alpha/eIF2-gamma C-terminal domain"/>
    <property type="match status" value="1"/>
</dbReference>
<dbReference type="SUPFAM" id="SSF48150">
    <property type="entry name" value="DNA-glycosylase"/>
    <property type="match status" value="1"/>
</dbReference>
<dbReference type="GO" id="GO:0005525">
    <property type="term" value="F:GTP binding"/>
    <property type="evidence" value="ECO:0007669"/>
    <property type="project" value="UniProtKB-KW"/>
</dbReference>
<evidence type="ECO:0000313" key="4">
    <source>
        <dbReference type="EMBL" id="KAF9610188.1"/>
    </source>
</evidence>
<comment type="caution">
    <text evidence="4">The sequence shown here is derived from an EMBL/GenBank/DDBJ whole genome shotgun (WGS) entry which is preliminary data.</text>
</comment>
<feature type="transmembrane region" description="Helical" evidence="3">
    <location>
        <begin position="133"/>
        <end position="158"/>
    </location>
</feature>
<name>A0A835I565_9MAGN</name>
<evidence type="ECO:0000313" key="5">
    <source>
        <dbReference type="Proteomes" id="UP000631114"/>
    </source>
</evidence>
<dbReference type="Proteomes" id="UP000631114">
    <property type="component" value="Unassembled WGS sequence"/>
</dbReference>
<dbReference type="InterPro" id="IPR011257">
    <property type="entry name" value="DNA_glycosylase"/>
</dbReference>